<evidence type="ECO:0000256" key="5">
    <source>
        <dbReference type="ARBA" id="ARBA00022944"/>
    </source>
</evidence>
<evidence type="ECO:0000313" key="8">
    <source>
        <dbReference type="Proteomes" id="UP000580891"/>
    </source>
</evidence>
<dbReference type="Gene3D" id="3.40.50.12580">
    <property type="match status" value="1"/>
</dbReference>
<accession>A0A7W0BWN3</accession>
<comment type="similarity">
    <text evidence="2">Belongs to the CDP-glycerol glycerophosphotransferase family.</text>
</comment>
<dbReference type="InterPro" id="IPR051612">
    <property type="entry name" value="Teichoic_Acid_Biosynth"/>
</dbReference>
<dbReference type="InterPro" id="IPR007554">
    <property type="entry name" value="Glycerophosphate_synth"/>
</dbReference>
<dbReference type="PANTHER" id="PTHR37316">
    <property type="entry name" value="TEICHOIC ACID GLYCEROL-PHOSPHATE PRIMASE"/>
    <property type="match status" value="1"/>
</dbReference>
<dbReference type="Pfam" id="PF04464">
    <property type="entry name" value="Glyphos_transf"/>
    <property type="match status" value="1"/>
</dbReference>
<evidence type="ECO:0000256" key="1">
    <source>
        <dbReference type="ARBA" id="ARBA00004202"/>
    </source>
</evidence>
<keyword evidence="4 7" id="KW-0808">Transferase</keyword>
<organism evidence="7 8">
    <name type="scientific">[Anoxybacillus] calidus</name>
    <dbReference type="NCBI Taxonomy" id="575178"/>
    <lineage>
        <taxon>Bacteria</taxon>
        <taxon>Bacillati</taxon>
        <taxon>Bacillota</taxon>
        <taxon>Bacilli</taxon>
        <taxon>Bacillales</taxon>
        <taxon>Anoxybacillaceae</taxon>
        <taxon>Paranoxybacillus</taxon>
    </lineage>
</organism>
<dbReference type="InterPro" id="IPR043148">
    <property type="entry name" value="TagF_C"/>
</dbReference>
<evidence type="ECO:0000256" key="3">
    <source>
        <dbReference type="ARBA" id="ARBA00022475"/>
    </source>
</evidence>
<evidence type="ECO:0000256" key="2">
    <source>
        <dbReference type="ARBA" id="ARBA00010488"/>
    </source>
</evidence>
<sequence>MIVLGSSLGQHFADNPKYLFLYLEEHNPNFEYYWITKNKSLYLKINSDRFLYLYSFKGLWILLRAKYLVLSHQINDVFPPLHGGKKIIQLWHGTPLKRLGHDRDALLNSRTKNLLKKVFYTFFPHLYYMKADYIIVAADNQKKIFSSAFRRPENKIFVLGQPRNDILFKKEKISAVYTDKMDFLHNLSSYDKVISWLPTHRHGSSKNIINLLFGYSFNPEEVNRQLKANNSILIIKPHFIEMNVLKDRLKSFSHIHIYDEADPYPLLAFTDILVTDYSSIFFDFSMTKKPIILAPFDYDEYLNNFKDFYYDYNSLLKDYPKVYNWKELMNAIFDEKRMIETQNFLAEFNKFEEGSCKRVKEFLENLVANSL</sequence>
<name>A0A7W0BWN3_9BACL</name>
<keyword evidence="3" id="KW-1003">Cell membrane</keyword>
<reference evidence="7 8" key="1">
    <citation type="submission" date="2020-07" db="EMBL/GenBank/DDBJ databases">
        <title>Genomic Encyclopedia of Type Strains, Phase IV (KMG-IV): sequencing the most valuable type-strain genomes for metagenomic binning, comparative biology and taxonomic classification.</title>
        <authorList>
            <person name="Goeker M."/>
        </authorList>
    </citation>
    <scope>NUCLEOTIDE SEQUENCE [LARGE SCALE GENOMIC DNA]</scope>
    <source>
        <strain evidence="7 8">DSM 25220</strain>
    </source>
</reference>
<evidence type="ECO:0000256" key="4">
    <source>
        <dbReference type="ARBA" id="ARBA00022679"/>
    </source>
</evidence>
<evidence type="ECO:0000313" key="7">
    <source>
        <dbReference type="EMBL" id="MBA2871224.1"/>
    </source>
</evidence>
<dbReference type="PANTHER" id="PTHR37316:SF3">
    <property type="entry name" value="TEICHOIC ACID GLYCEROL-PHOSPHATE TRANSFERASE"/>
    <property type="match status" value="1"/>
</dbReference>
<dbReference type="SUPFAM" id="SSF53756">
    <property type="entry name" value="UDP-Glycosyltransferase/glycogen phosphorylase"/>
    <property type="match status" value="1"/>
</dbReference>
<dbReference type="GO" id="GO:0005886">
    <property type="term" value="C:plasma membrane"/>
    <property type="evidence" value="ECO:0007669"/>
    <property type="project" value="UniProtKB-SubCell"/>
</dbReference>
<dbReference type="EMBL" id="JACDUU010000003">
    <property type="protein sequence ID" value="MBA2871224.1"/>
    <property type="molecule type" value="Genomic_DNA"/>
</dbReference>
<protein>
    <submittedName>
        <fullName evidence="7">CDP-glycerol glycerophosphotransferase (TagB/SpsB family)</fullName>
    </submittedName>
</protein>
<dbReference type="GO" id="GO:0047355">
    <property type="term" value="F:CDP-glycerol glycerophosphotransferase activity"/>
    <property type="evidence" value="ECO:0007669"/>
    <property type="project" value="InterPro"/>
</dbReference>
<dbReference type="Proteomes" id="UP000580891">
    <property type="component" value="Unassembled WGS sequence"/>
</dbReference>
<keyword evidence="8" id="KW-1185">Reference proteome</keyword>
<keyword evidence="6" id="KW-0472">Membrane</keyword>
<dbReference type="AlphaFoldDB" id="A0A7W0BWN3"/>
<proteinExistence type="inferred from homology"/>
<keyword evidence="5" id="KW-0777">Teichoic acid biosynthesis</keyword>
<comment type="caution">
    <text evidence="7">The sequence shown here is derived from an EMBL/GenBank/DDBJ whole genome shotgun (WGS) entry which is preliminary data.</text>
</comment>
<dbReference type="Gene3D" id="3.40.50.11820">
    <property type="match status" value="1"/>
</dbReference>
<evidence type="ECO:0000256" key="6">
    <source>
        <dbReference type="ARBA" id="ARBA00023136"/>
    </source>
</evidence>
<dbReference type="InterPro" id="IPR043149">
    <property type="entry name" value="TagF_N"/>
</dbReference>
<gene>
    <name evidence="7" type="ORF">HNQ85_001494</name>
</gene>
<dbReference type="GO" id="GO:0019350">
    <property type="term" value="P:teichoic acid biosynthetic process"/>
    <property type="evidence" value="ECO:0007669"/>
    <property type="project" value="UniProtKB-KW"/>
</dbReference>
<comment type="subcellular location">
    <subcellularLocation>
        <location evidence="1">Cell membrane</location>
        <topology evidence="1">Peripheral membrane protein</topology>
    </subcellularLocation>
</comment>